<gene>
    <name evidence="2" type="ORF">PYH38_004668</name>
</gene>
<dbReference type="RefSeq" id="WP_280733117.1">
    <property type="nucleotide sequence ID" value="NZ_CP120368.1"/>
</dbReference>
<evidence type="ECO:0008006" key="4">
    <source>
        <dbReference type="Google" id="ProtNLM"/>
    </source>
</evidence>
<dbReference type="EMBL" id="CP120371">
    <property type="protein sequence ID" value="WEX82381.1"/>
    <property type="molecule type" value="Genomic_DNA"/>
</dbReference>
<name>A0ABY8CUR5_9HYPH</name>
<proteinExistence type="predicted"/>
<dbReference type="Proteomes" id="UP001235547">
    <property type="component" value="Chromosome 1"/>
</dbReference>
<feature type="compositionally biased region" description="Polar residues" evidence="1">
    <location>
        <begin position="91"/>
        <end position="103"/>
    </location>
</feature>
<sequence>MIAVSQTIRSRARELLVVLVAIMFLFAPMALATSVQCDSPSIEHAETQDNLGHQNDFQPADQVSCCKSVCSVCNAALTGEYLIAFLPHSGDQQHPGPQTSIAGGTSRPLLGPPRTFV</sequence>
<accession>A0ABY8CUR5</accession>
<evidence type="ECO:0000313" key="3">
    <source>
        <dbReference type="Proteomes" id="UP001235547"/>
    </source>
</evidence>
<reference evidence="2 3" key="1">
    <citation type="submission" date="2023-03" db="EMBL/GenBank/DDBJ databases">
        <authorList>
            <person name="Kaur S."/>
            <person name="Espinosa-Saiz D."/>
            <person name="Velazquez E."/>
            <person name="Menendez E."/>
            <person name="diCenzo G.C."/>
        </authorList>
    </citation>
    <scope>NUCLEOTIDE SEQUENCE [LARGE SCALE GENOMIC DNA]</scope>
    <source>
        <strain evidence="2 3">LMG 27395</strain>
    </source>
</reference>
<feature type="region of interest" description="Disordered" evidence="1">
    <location>
        <begin position="91"/>
        <end position="117"/>
    </location>
</feature>
<keyword evidence="3" id="KW-1185">Reference proteome</keyword>
<evidence type="ECO:0000256" key="1">
    <source>
        <dbReference type="SAM" id="MobiDB-lite"/>
    </source>
</evidence>
<protein>
    <recommendedName>
        <fullName evidence="4">DUF2946 domain-containing protein</fullName>
    </recommendedName>
</protein>
<evidence type="ECO:0000313" key="2">
    <source>
        <dbReference type="EMBL" id="WEX82381.1"/>
    </source>
</evidence>
<organism evidence="2 3">
    <name type="scientific">Sinorhizobium numidicum</name>
    <dbReference type="NCBI Taxonomy" id="680248"/>
    <lineage>
        <taxon>Bacteria</taxon>
        <taxon>Pseudomonadati</taxon>
        <taxon>Pseudomonadota</taxon>
        <taxon>Alphaproteobacteria</taxon>
        <taxon>Hyphomicrobiales</taxon>
        <taxon>Rhizobiaceae</taxon>
        <taxon>Sinorhizobium/Ensifer group</taxon>
        <taxon>Sinorhizobium</taxon>
    </lineage>
</organism>